<dbReference type="Proteomes" id="UP000185655">
    <property type="component" value="Unassembled WGS sequence"/>
</dbReference>
<dbReference type="EMBL" id="FPKS01000007">
    <property type="protein sequence ID" value="SFZ74979.1"/>
    <property type="molecule type" value="Genomic_DNA"/>
</dbReference>
<feature type="chain" id="PRO_5039493007" evidence="1">
    <location>
        <begin position="24"/>
        <end position="807"/>
    </location>
</feature>
<dbReference type="STRING" id="1122154.SAMN02746068_01427"/>
<dbReference type="RefSeq" id="WP_072353605.1">
    <property type="nucleotide sequence ID" value="NZ_FPKS01000007.1"/>
</dbReference>
<reference evidence="4 5" key="2">
    <citation type="submission" date="2016-11" db="EMBL/GenBank/DDBJ databases">
        <authorList>
            <person name="Jaros S."/>
            <person name="Januszkiewicz K."/>
            <person name="Wedrychowicz H."/>
        </authorList>
    </citation>
    <scope>NUCLEOTIDE SEQUENCE [LARGE SCALE GENOMIC DNA]</scope>
    <source>
        <strain evidence="4 5">DSM 22330</strain>
    </source>
</reference>
<evidence type="ECO:0000313" key="3">
    <source>
        <dbReference type="EMBL" id="PCS03620.1"/>
    </source>
</evidence>
<dbReference type="Pfam" id="PF01764">
    <property type="entry name" value="Lipase_3"/>
    <property type="match status" value="1"/>
</dbReference>
<dbReference type="PROSITE" id="PS50234">
    <property type="entry name" value="VWFA"/>
    <property type="match status" value="1"/>
</dbReference>
<dbReference type="Gene3D" id="3.40.50.410">
    <property type="entry name" value="von Willebrand factor, type A domain"/>
    <property type="match status" value="1"/>
</dbReference>
<proteinExistence type="predicted"/>
<dbReference type="SUPFAM" id="SSF53300">
    <property type="entry name" value="vWA-like"/>
    <property type="match status" value="1"/>
</dbReference>
<dbReference type="GO" id="GO:0006629">
    <property type="term" value="P:lipid metabolic process"/>
    <property type="evidence" value="ECO:0007669"/>
    <property type="project" value="InterPro"/>
</dbReference>
<feature type="domain" description="VWFA" evidence="2">
    <location>
        <begin position="49"/>
        <end position="192"/>
    </location>
</feature>
<keyword evidence="1" id="KW-0732">Signal</keyword>
<dbReference type="SMART" id="SM00327">
    <property type="entry name" value="VWA"/>
    <property type="match status" value="1"/>
</dbReference>
<dbReference type="InterPro" id="IPR036465">
    <property type="entry name" value="vWFA_dom_sf"/>
</dbReference>
<evidence type="ECO:0000313" key="5">
    <source>
        <dbReference type="Proteomes" id="UP000185655"/>
    </source>
</evidence>
<name>A0A1K2HDZ7_9LACT</name>
<evidence type="ECO:0000259" key="2">
    <source>
        <dbReference type="PROSITE" id="PS50234"/>
    </source>
</evidence>
<sequence>MKKMIITFCLGIFFLIPLSVTHALDFGTNVLVQATDKQLLKMKLDDEALTIFLIDTSGNMQNKDKQTTIDLINRFAVESEQARIAVIAYDNDSQVLVAPTTDSTVILEKLSTLESSGESNLTAGLKTAEELIKQSQNQKANIFIIADNAPTAGDMLKKGTYTSKDSHSYKYANAADEYAQQLKKSKVSIRTLIYLARVAKSTQAQTQRFFENIQNDGFFDISQNDHLDFLFERQRTNETLLTGQFDYGVRYGHRDAQTQFHYSDDYFKAASDAYQNKALPYNPSLATMSLNLELAAWASPTQNDYLFKSDNAKKLLGKLGFNHFEANDGFKFRPTKDSIGAIAAEKKLTVDEEDYTLIALAIRGGGYEAEWASNVTLGTSGQHQGFHKASQDVLKFLDNYIKTHHIKGKIKLWLTGYSRGGATANLLAGELNSGRKLPQVELAPSDLYAFCFEPPAGTLASFDPRNKKNDNIINIVNLNDVVTKVAPDTKNFEFTRYGKDILLPTRELVGESQYSLLRDRMLRELEKIESLDDYIVDNFKWKKLSLNVNLSNKSIKFSVNDNNQNHILTEYLEKVIGTFTAEELLNRNYYVQNHQESVRGLIAAFLADSNDKAVVSVIELIKIIVDLKTTSVGELITRPLQQKLGQALGLDDITRELNSSALELFGDFILKHPNLTLTLFENLKIVGAAHQPEICLAWLRSQDKNYTDPLPILQNRSRSVVVEEKKTYYKTNVIIEGLAFGKILGGGVTQEFDKAELYAIPFENGQFDGWYKDGTLISKELECDYTVTEESTLVARFSAIEESANEK</sequence>
<dbReference type="InterPro" id="IPR002035">
    <property type="entry name" value="VWF_A"/>
</dbReference>
<dbReference type="SUPFAM" id="SSF53474">
    <property type="entry name" value="alpha/beta-Hydrolases"/>
    <property type="match status" value="1"/>
</dbReference>
<gene>
    <name evidence="3" type="ORF">RR45_GL002036</name>
    <name evidence="4" type="ORF">SAMN02746068_01427</name>
</gene>
<organism evidence="4 5">
    <name type="scientific">Pseudolactococcus chungangensis CAU 28 = DSM 22330</name>
    <dbReference type="NCBI Taxonomy" id="1122154"/>
    <lineage>
        <taxon>Bacteria</taxon>
        <taxon>Bacillati</taxon>
        <taxon>Bacillota</taxon>
        <taxon>Bacilli</taxon>
        <taxon>Lactobacillales</taxon>
        <taxon>Streptococcaceae</taxon>
        <taxon>Pseudolactococcus</taxon>
    </lineage>
</organism>
<protein>
    <submittedName>
        <fullName evidence="4">Lipase (Class 3)</fullName>
    </submittedName>
</protein>
<dbReference type="InterPro" id="IPR002921">
    <property type="entry name" value="Fungal_lipase-type"/>
</dbReference>
<keyword evidence="6" id="KW-1185">Reference proteome</keyword>
<accession>A0A1K2HDZ7</accession>
<feature type="signal peptide" evidence="1">
    <location>
        <begin position="1"/>
        <end position="23"/>
    </location>
</feature>
<dbReference type="OrthoDB" id="2243827at2"/>
<dbReference type="Pfam" id="PF13519">
    <property type="entry name" value="VWA_2"/>
    <property type="match status" value="1"/>
</dbReference>
<dbReference type="Gene3D" id="3.40.50.1820">
    <property type="entry name" value="alpha/beta hydrolase"/>
    <property type="match status" value="1"/>
</dbReference>
<dbReference type="EMBL" id="JXJT01000008">
    <property type="protein sequence ID" value="PCS03620.1"/>
    <property type="molecule type" value="Genomic_DNA"/>
</dbReference>
<evidence type="ECO:0000256" key="1">
    <source>
        <dbReference type="SAM" id="SignalP"/>
    </source>
</evidence>
<evidence type="ECO:0000313" key="4">
    <source>
        <dbReference type="EMBL" id="SFZ74979.1"/>
    </source>
</evidence>
<dbReference type="Proteomes" id="UP000218979">
    <property type="component" value="Unassembled WGS sequence"/>
</dbReference>
<evidence type="ECO:0000313" key="6">
    <source>
        <dbReference type="Proteomes" id="UP000218979"/>
    </source>
</evidence>
<dbReference type="InterPro" id="IPR029058">
    <property type="entry name" value="AB_hydrolase_fold"/>
</dbReference>
<dbReference type="AlphaFoldDB" id="A0A1K2HDZ7"/>
<reference evidence="3 6" key="1">
    <citation type="submission" date="2014-12" db="EMBL/GenBank/DDBJ databases">
        <title>Draft genome sequences of 10 type strains of Lactococcus.</title>
        <authorList>
            <person name="Sun Z."/>
            <person name="Zhong Z."/>
            <person name="Liu W."/>
            <person name="Zhang W."/>
            <person name="Zhang H."/>
        </authorList>
    </citation>
    <scope>NUCLEOTIDE SEQUENCE [LARGE SCALE GENOMIC DNA]</scope>
    <source>
        <strain evidence="3 6">DSM 22330</strain>
    </source>
</reference>